<reference evidence="5 6" key="1">
    <citation type="submission" date="2016-03" db="EMBL/GenBank/DDBJ databases">
        <title>Choanephora cucurbitarum.</title>
        <authorList>
            <person name="Min B."/>
            <person name="Park H."/>
            <person name="Park J.-H."/>
            <person name="Shin H.-D."/>
            <person name="Choi I.-G."/>
        </authorList>
    </citation>
    <scope>NUCLEOTIDE SEQUENCE [LARGE SCALE GENOMIC DNA]</scope>
    <source>
        <strain evidence="5 6">KUS-F28377</strain>
    </source>
</reference>
<evidence type="ECO:0000256" key="1">
    <source>
        <dbReference type="ARBA" id="ARBA00001917"/>
    </source>
</evidence>
<sequence length="362" mass="39993">MNQEAKAILSPIKIGNFMLQHRVVMAPLTRLRASETGVPTDLQVEYYSQRSSPGGLILTECTAVSPTAMGYPYGPGVFSKEQIEGWKKVTDAVHRKGGFIFLQLWHSGRTGKKDLHPNKEQVVSASSIAATGKGILGEGFELPRALETDEIPGIVNDFAQAATNAVQKAGFDGVEIHSAFGYLLDQFINTSSNHRTDQYGGSVENRCRFTLEVVKAVTDAVGAERTGIRVSPGGGDFHDATEEFPVKTCSYLLSQLQQHHPDMAYVHFMERRQGETLEQDLASPYRHIWKGHIISSGFSSSVEHAVDYADKTGDLIAFGRTFIANPDLPSRIRHNQPLNSFDYSTFYTHEAKGYTDYPKFGE</sequence>
<accession>A0A1C7NSH6</accession>
<keyword evidence="3" id="KW-0560">Oxidoreductase</keyword>
<dbReference type="InParanoid" id="A0A1C7NSH6"/>
<dbReference type="AlphaFoldDB" id="A0A1C7NSH6"/>
<evidence type="ECO:0000313" key="5">
    <source>
        <dbReference type="EMBL" id="OBZ90424.1"/>
    </source>
</evidence>
<comment type="similarity">
    <text evidence="2">Belongs to the NADH:flavin oxidoreductase/NADH oxidase family.</text>
</comment>
<comment type="caution">
    <text evidence="5">The sequence shown here is derived from an EMBL/GenBank/DDBJ whole genome shotgun (WGS) entry which is preliminary data.</text>
</comment>
<dbReference type="InterPro" id="IPR001155">
    <property type="entry name" value="OxRdtase_FMN_N"/>
</dbReference>
<dbReference type="PANTHER" id="PTHR22893">
    <property type="entry name" value="NADH OXIDOREDUCTASE-RELATED"/>
    <property type="match status" value="1"/>
</dbReference>
<protein>
    <submittedName>
        <fullName evidence="5">12-oxophytodienoate reductase 1</fullName>
    </submittedName>
</protein>
<organism evidence="5 6">
    <name type="scientific">Choanephora cucurbitarum</name>
    <dbReference type="NCBI Taxonomy" id="101091"/>
    <lineage>
        <taxon>Eukaryota</taxon>
        <taxon>Fungi</taxon>
        <taxon>Fungi incertae sedis</taxon>
        <taxon>Mucoromycota</taxon>
        <taxon>Mucoromycotina</taxon>
        <taxon>Mucoromycetes</taxon>
        <taxon>Mucorales</taxon>
        <taxon>Mucorineae</taxon>
        <taxon>Choanephoraceae</taxon>
        <taxon>Choanephoroideae</taxon>
        <taxon>Choanephora</taxon>
    </lineage>
</organism>
<proteinExistence type="inferred from homology"/>
<evidence type="ECO:0000259" key="4">
    <source>
        <dbReference type="Pfam" id="PF00724"/>
    </source>
</evidence>
<comment type="cofactor">
    <cofactor evidence="1">
        <name>FMN</name>
        <dbReference type="ChEBI" id="CHEBI:58210"/>
    </cofactor>
</comment>
<dbReference type="Pfam" id="PF00724">
    <property type="entry name" value="Oxidored_FMN"/>
    <property type="match status" value="1"/>
</dbReference>
<dbReference type="STRING" id="101091.A0A1C7NSH6"/>
<feature type="domain" description="NADH:flavin oxidoreductase/NADH oxidase N-terminal" evidence="4">
    <location>
        <begin position="9"/>
        <end position="339"/>
    </location>
</feature>
<dbReference type="CDD" id="cd02933">
    <property type="entry name" value="OYE_like_FMN"/>
    <property type="match status" value="1"/>
</dbReference>
<dbReference type="FunFam" id="3.20.20.70:FF:000059">
    <property type="entry name" value="N-ethylmaleimide reductase, FMN-linked"/>
    <property type="match status" value="1"/>
</dbReference>
<gene>
    <name evidence="5" type="primary">OPR1_3</name>
    <name evidence="5" type="ORF">A0J61_01509</name>
</gene>
<dbReference type="InterPro" id="IPR013785">
    <property type="entry name" value="Aldolase_TIM"/>
</dbReference>
<evidence type="ECO:0000313" key="6">
    <source>
        <dbReference type="Proteomes" id="UP000093000"/>
    </source>
</evidence>
<dbReference type="SUPFAM" id="SSF51395">
    <property type="entry name" value="FMN-linked oxidoreductases"/>
    <property type="match status" value="1"/>
</dbReference>
<dbReference type="InterPro" id="IPR045247">
    <property type="entry name" value="Oye-like"/>
</dbReference>
<name>A0A1C7NSH6_9FUNG</name>
<dbReference type="GO" id="GO:0010181">
    <property type="term" value="F:FMN binding"/>
    <property type="evidence" value="ECO:0007669"/>
    <property type="project" value="InterPro"/>
</dbReference>
<keyword evidence="6" id="KW-1185">Reference proteome</keyword>
<dbReference type="GO" id="GO:0016628">
    <property type="term" value="F:oxidoreductase activity, acting on the CH-CH group of donors, NAD or NADP as acceptor"/>
    <property type="evidence" value="ECO:0007669"/>
    <property type="project" value="UniProtKB-ARBA"/>
</dbReference>
<dbReference type="EMBL" id="LUGH01000049">
    <property type="protein sequence ID" value="OBZ90424.1"/>
    <property type="molecule type" value="Genomic_DNA"/>
</dbReference>
<dbReference type="Proteomes" id="UP000093000">
    <property type="component" value="Unassembled WGS sequence"/>
</dbReference>
<evidence type="ECO:0000256" key="3">
    <source>
        <dbReference type="ARBA" id="ARBA00023002"/>
    </source>
</evidence>
<dbReference type="OrthoDB" id="276546at2759"/>
<dbReference type="GO" id="GO:0005829">
    <property type="term" value="C:cytosol"/>
    <property type="evidence" value="ECO:0007669"/>
    <property type="project" value="UniProtKB-ARBA"/>
</dbReference>
<dbReference type="PANTHER" id="PTHR22893:SF91">
    <property type="entry name" value="NADPH DEHYDROGENASE 2-RELATED"/>
    <property type="match status" value="1"/>
</dbReference>
<evidence type="ECO:0000256" key="2">
    <source>
        <dbReference type="ARBA" id="ARBA00005979"/>
    </source>
</evidence>
<dbReference type="Gene3D" id="3.20.20.70">
    <property type="entry name" value="Aldolase class I"/>
    <property type="match status" value="1"/>
</dbReference>
<dbReference type="FunCoup" id="A0A1C7NSH6">
    <property type="interactions" value="288"/>
</dbReference>